<sequence length="383" mass="39506">MTRVRRSTAVAVLLTLGTVPAVTVPFAGAAQAAGVIRYTYIDLGNLGATGDSGSSLAHRVNAAGQVVGYTDVASGPTAHAFRWQDGTMTDLGTYYISRYTLSTAAGINAGGDAVGHGNVNSTEPPHALLFRDGKISDLGTGLGTGSGSYAKDVNDAGTVVGGRFTKASASHRAVVWRNGKIIDLGTLGGTDPHQYGTDSEAFAVNNRGVVVGAAMPRNGSPLHAFLWDGTRMRDLGTLGGNNEATRAFDVNDQNQVTGESPTAEGRLHAFSWQGGTMRDLGVPAGFTSSTGAGINIHGQVAGVAGTARDFFDPEARHRAVVSVDGTMTELQPLVDGLPPGLTLGGATSINDSGAIVGWSCRGECWLDERRVYGNAFMLVPQAG</sequence>
<gene>
    <name evidence="2" type="ORF">BC793_119100</name>
</gene>
<evidence type="ECO:0000313" key="2">
    <source>
        <dbReference type="EMBL" id="PWK40492.1"/>
    </source>
</evidence>
<dbReference type="InterPro" id="IPR014262">
    <property type="entry name" value="HAF_rpt"/>
</dbReference>
<dbReference type="AlphaFoldDB" id="A0A316F7T2"/>
<proteinExistence type="predicted"/>
<keyword evidence="1" id="KW-0732">Signal</keyword>
<evidence type="ECO:0000256" key="1">
    <source>
        <dbReference type="SAM" id="SignalP"/>
    </source>
</evidence>
<organism evidence="2 3">
    <name type="scientific">Actinoplanes xinjiangensis</name>
    <dbReference type="NCBI Taxonomy" id="512350"/>
    <lineage>
        <taxon>Bacteria</taxon>
        <taxon>Bacillati</taxon>
        <taxon>Actinomycetota</taxon>
        <taxon>Actinomycetes</taxon>
        <taxon>Micromonosporales</taxon>
        <taxon>Micromonosporaceae</taxon>
        <taxon>Actinoplanes</taxon>
    </lineage>
</organism>
<name>A0A316F7T2_9ACTN</name>
<dbReference type="RefSeq" id="WP_109599817.1">
    <property type="nucleotide sequence ID" value="NZ_BONA01000072.1"/>
</dbReference>
<accession>A0A316F7T2</accession>
<keyword evidence="3" id="KW-1185">Reference proteome</keyword>
<dbReference type="OrthoDB" id="3985792at2"/>
<dbReference type="NCBIfam" id="TIGR02913">
    <property type="entry name" value="HAF_rpt"/>
    <property type="match status" value="5"/>
</dbReference>
<reference evidence="2 3" key="1">
    <citation type="submission" date="2018-05" db="EMBL/GenBank/DDBJ databases">
        <title>Genomic Encyclopedia of Archaeal and Bacterial Type Strains, Phase II (KMG-II): from individual species to whole genera.</title>
        <authorList>
            <person name="Goeker M."/>
        </authorList>
    </citation>
    <scope>NUCLEOTIDE SEQUENCE [LARGE SCALE GENOMIC DNA]</scope>
    <source>
        <strain evidence="2 3">DSM 45184</strain>
    </source>
</reference>
<dbReference type="Proteomes" id="UP000245697">
    <property type="component" value="Unassembled WGS sequence"/>
</dbReference>
<feature type="chain" id="PRO_5038640850" evidence="1">
    <location>
        <begin position="22"/>
        <end position="383"/>
    </location>
</feature>
<protein>
    <submittedName>
        <fullName evidence="2">Putative HAF family extracellular repeat protein</fullName>
    </submittedName>
</protein>
<dbReference type="EMBL" id="QGGR01000019">
    <property type="protein sequence ID" value="PWK40492.1"/>
    <property type="molecule type" value="Genomic_DNA"/>
</dbReference>
<feature type="signal peptide" evidence="1">
    <location>
        <begin position="1"/>
        <end position="21"/>
    </location>
</feature>
<comment type="caution">
    <text evidence="2">The sequence shown here is derived from an EMBL/GenBank/DDBJ whole genome shotgun (WGS) entry which is preliminary data.</text>
</comment>
<evidence type="ECO:0000313" key="3">
    <source>
        <dbReference type="Proteomes" id="UP000245697"/>
    </source>
</evidence>